<evidence type="ECO:0000259" key="1">
    <source>
        <dbReference type="Pfam" id="PF15919"/>
    </source>
</evidence>
<sequence length="143" mass="15294">MRFYTAIIEKAKDGFGVFFPDLPGCTSFGKTVEAAATNAYSAAQAHVALAREYGDAIAEPRSPDQIPAEKGVKEKARVLIPLELSDEPVRVNISLPGAALEALDRTAKELSLSRSGAIAYLALERETLKAKISDTRKCGRGVS</sequence>
<dbReference type="SUPFAM" id="SSF143100">
    <property type="entry name" value="TTHA1013/TTHA0281-like"/>
    <property type="match status" value="1"/>
</dbReference>
<dbReference type="Gene3D" id="3.30.160.250">
    <property type="match status" value="1"/>
</dbReference>
<proteinExistence type="predicted"/>
<protein>
    <submittedName>
        <fullName evidence="2">Type II toxin-antitoxin system HicB family antitoxin</fullName>
    </submittedName>
</protein>
<accession>A0ABP3P2B3</accession>
<organism evidence="2 3">
    <name type="scientific">Rhizomicrobium electricum</name>
    <dbReference type="NCBI Taxonomy" id="480070"/>
    <lineage>
        <taxon>Bacteria</taxon>
        <taxon>Pseudomonadati</taxon>
        <taxon>Pseudomonadota</taxon>
        <taxon>Alphaproteobacteria</taxon>
        <taxon>Micropepsales</taxon>
        <taxon>Micropepsaceae</taxon>
        <taxon>Rhizomicrobium</taxon>
    </lineage>
</organism>
<dbReference type="RefSeq" id="WP_166931015.1">
    <property type="nucleotide sequence ID" value="NZ_BAAADD010000001.1"/>
</dbReference>
<dbReference type="SUPFAM" id="SSF47598">
    <property type="entry name" value="Ribbon-helix-helix"/>
    <property type="match status" value="1"/>
</dbReference>
<dbReference type="Proteomes" id="UP001499951">
    <property type="component" value="Unassembled WGS sequence"/>
</dbReference>
<evidence type="ECO:0000313" key="2">
    <source>
        <dbReference type="EMBL" id="GAA0558814.1"/>
    </source>
</evidence>
<gene>
    <name evidence="2" type="ORF">GCM10008942_04110</name>
</gene>
<dbReference type="InterPro" id="IPR010985">
    <property type="entry name" value="Ribbon_hlx_hlx"/>
</dbReference>
<name>A0ABP3P2B3_9PROT</name>
<keyword evidence="3" id="KW-1185">Reference proteome</keyword>
<comment type="caution">
    <text evidence="2">The sequence shown here is derived from an EMBL/GenBank/DDBJ whole genome shotgun (WGS) entry which is preliminary data.</text>
</comment>
<dbReference type="EMBL" id="BAAADD010000001">
    <property type="protein sequence ID" value="GAA0558814.1"/>
    <property type="molecule type" value="Genomic_DNA"/>
</dbReference>
<dbReference type="Pfam" id="PF15919">
    <property type="entry name" value="HicB_lk_antitox"/>
    <property type="match status" value="1"/>
</dbReference>
<evidence type="ECO:0000313" key="3">
    <source>
        <dbReference type="Proteomes" id="UP001499951"/>
    </source>
</evidence>
<dbReference type="InterPro" id="IPR035069">
    <property type="entry name" value="TTHA1013/TTHA0281-like"/>
</dbReference>
<dbReference type="InterPro" id="IPR031807">
    <property type="entry name" value="HicB-like"/>
</dbReference>
<feature type="domain" description="HicB-like antitoxin of toxin-antitoxin system" evidence="1">
    <location>
        <begin position="4"/>
        <end position="122"/>
    </location>
</feature>
<reference evidence="3" key="1">
    <citation type="journal article" date="2019" name="Int. J. Syst. Evol. Microbiol.">
        <title>The Global Catalogue of Microorganisms (GCM) 10K type strain sequencing project: providing services to taxonomists for standard genome sequencing and annotation.</title>
        <authorList>
            <consortium name="The Broad Institute Genomics Platform"/>
            <consortium name="The Broad Institute Genome Sequencing Center for Infectious Disease"/>
            <person name="Wu L."/>
            <person name="Ma J."/>
        </authorList>
    </citation>
    <scope>NUCLEOTIDE SEQUENCE [LARGE SCALE GENOMIC DNA]</scope>
    <source>
        <strain evidence="3">JCM 15089</strain>
    </source>
</reference>